<keyword evidence="4" id="KW-0547">Nucleotide-binding</keyword>
<evidence type="ECO:0000313" key="11">
    <source>
        <dbReference type="Proteomes" id="UP001139887"/>
    </source>
</evidence>
<reference evidence="10" key="1">
    <citation type="submission" date="2022-07" db="EMBL/GenBank/DDBJ databases">
        <title>Phylogenomic reconstructions and comparative analyses of Kickxellomycotina fungi.</title>
        <authorList>
            <person name="Reynolds N.K."/>
            <person name="Stajich J.E."/>
            <person name="Barry K."/>
            <person name="Grigoriev I.V."/>
            <person name="Crous P."/>
            <person name="Smith M.E."/>
        </authorList>
    </citation>
    <scope>NUCLEOTIDE SEQUENCE</scope>
    <source>
        <strain evidence="10">NRRL 1566</strain>
    </source>
</reference>
<evidence type="ECO:0000256" key="6">
    <source>
        <dbReference type="ARBA" id="ARBA00022917"/>
    </source>
</evidence>
<dbReference type="GO" id="GO:0005829">
    <property type="term" value="C:cytosol"/>
    <property type="evidence" value="ECO:0007669"/>
    <property type="project" value="TreeGrafter"/>
</dbReference>
<keyword evidence="3 10" id="KW-0436">Ligase</keyword>
<comment type="caution">
    <text evidence="10">The sequence shown here is derived from an EMBL/GenBank/DDBJ whole genome shotgun (WGS) entry which is preliminary data.</text>
</comment>
<dbReference type="GO" id="GO:0006438">
    <property type="term" value="P:valyl-tRNA aminoacylation"/>
    <property type="evidence" value="ECO:0007669"/>
    <property type="project" value="InterPro"/>
</dbReference>
<keyword evidence="5" id="KW-0067">ATP-binding</keyword>
<feature type="compositionally biased region" description="Basic and acidic residues" evidence="9">
    <location>
        <begin position="1"/>
        <end position="11"/>
    </location>
</feature>
<evidence type="ECO:0000256" key="4">
    <source>
        <dbReference type="ARBA" id="ARBA00022741"/>
    </source>
</evidence>
<dbReference type="SUPFAM" id="SSF52374">
    <property type="entry name" value="Nucleotidylyl transferase"/>
    <property type="match status" value="1"/>
</dbReference>
<dbReference type="Proteomes" id="UP001139887">
    <property type="component" value="Unassembled WGS sequence"/>
</dbReference>
<dbReference type="EC" id="6.1.1.9" evidence="2"/>
<evidence type="ECO:0000256" key="9">
    <source>
        <dbReference type="SAM" id="MobiDB-lite"/>
    </source>
</evidence>
<evidence type="ECO:0000256" key="1">
    <source>
        <dbReference type="ARBA" id="ARBA00005594"/>
    </source>
</evidence>
<feature type="region of interest" description="Disordered" evidence="9">
    <location>
        <begin position="1"/>
        <end position="94"/>
    </location>
</feature>
<protein>
    <recommendedName>
        <fullName evidence="2">valine--tRNA ligase</fullName>
        <ecNumber evidence="2">6.1.1.9</ecNumber>
    </recommendedName>
    <alternativeName>
        <fullName evidence="8">Valyl-tRNA synthetase</fullName>
    </alternativeName>
</protein>
<accession>A0A9W8LZN1</accession>
<evidence type="ECO:0000256" key="7">
    <source>
        <dbReference type="ARBA" id="ARBA00023146"/>
    </source>
</evidence>
<dbReference type="AlphaFoldDB" id="A0A9W8LZN1"/>
<feature type="compositionally biased region" description="Basic and acidic residues" evidence="9">
    <location>
        <begin position="33"/>
        <end position="50"/>
    </location>
</feature>
<dbReference type="PANTHER" id="PTHR11946:SF109">
    <property type="entry name" value="VALINE--TRNA LIGASE"/>
    <property type="match status" value="1"/>
</dbReference>
<gene>
    <name evidence="10" type="primary">VAS1_2</name>
    <name evidence="10" type="ORF">IWW36_003828</name>
</gene>
<keyword evidence="11" id="KW-1185">Reference proteome</keyword>
<dbReference type="GO" id="GO:0004832">
    <property type="term" value="F:valine-tRNA ligase activity"/>
    <property type="evidence" value="ECO:0007669"/>
    <property type="project" value="UniProtKB-EC"/>
</dbReference>
<evidence type="ECO:0000256" key="5">
    <source>
        <dbReference type="ARBA" id="ARBA00022840"/>
    </source>
</evidence>
<feature type="non-terminal residue" evidence="10">
    <location>
        <position position="138"/>
    </location>
</feature>
<evidence type="ECO:0000256" key="2">
    <source>
        <dbReference type="ARBA" id="ARBA00013169"/>
    </source>
</evidence>
<evidence type="ECO:0000256" key="8">
    <source>
        <dbReference type="ARBA" id="ARBA00029936"/>
    </source>
</evidence>
<feature type="compositionally biased region" description="Low complexity" evidence="9">
    <location>
        <begin position="18"/>
        <end position="32"/>
    </location>
</feature>
<dbReference type="GO" id="GO:0005524">
    <property type="term" value="F:ATP binding"/>
    <property type="evidence" value="ECO:0007669"/>
    <property type="project" value="UniProtKB-KW"/>
</dbReference>
<dbReference type="InterPro" id="IPR002303">
    <property type="entry name" value="Valyl-tRNA_ligase"/>
</dbReference>
<dbReference type="OrthoDB" id="629407at2759"/>
<evidence type="ECO:0000256" key="3">
    <source>
        <dbReference type="ARBA" id="ARBA00022598"/>
    </source>
</evidence>
<organism evidence="10 11">
    <name type="scientific">Coemansia brasiliensis</name>
    <dbReference type="NCBI Taxonomy" id="2650707"/>
    <lineage>
        <taxon>Eukaryota</taxon>
        <taxon>Fungi</taxon>
        <taxon>Fungi incertae sedis</taxon>
        <taxon>Zoopagomycota</taxon>
        <taxon>Kickxellomycotina</taxon>
        <taxon>Kickxellomycetes</taxon>
        <taxon>Kickxellales</taxon>
        <taxon>Kickxellaceae</taxon>
        <taxon>Coemansia</taxon>
    </lineage>
</organism>
<feature type="compositionally biased region" description="Basic residues" evidence="9">
    <location>
        <begin position="65"/>
        <end position="75"/>
    </location>
</feature>
<sequence length="138" mass="15289">MVLENTTKDAAIEQNNISAAAPEQQASSPAKSKNQEKNEAKRKAKMEKFLAKKAAQKARETKGTKGAKPKSKKATPKPEFVNTTPEGEKKDMTQAMTDSYDPIAVESAWYSWWEAQDFFKPIESTKKFVVAAPPPNIT</sequence>
<comment type="similarity">
    <text evidence="1">Belongs to the class-I aminoacyl-tRNA synthetase family.</text>
</comment>
<evidence type="ECO:0000313" key="10">
    <source>
        <dbReference type="EMBL" id="KAJ2847503.1"/>
    </source>
</evidence>
<keyword evidence="7" id="KW-0030">Aminoacyl-tRNA synthetase</keyword>
<dbReference type="PANTHER" id="PTHR11946">
    <property type="entry name" value="VALYL-TRNA SYNTHETASES"/>
    <property type="match status" value="1"/>
</dbReference>
<keyword evidence="6" id="KW-0648">Protein biosynthesis</keyword>
<proteinExistence type="inferred from homology"/>
<name>A0A9W8LZN1_9FUNG</name>
<dbReference type="EMBL" id="JANBUW010000304">
    <property type="protein sequence ID" value="KAJ2847503.1"/>
    <property type="molecule type" value="Genomic_DNA"/>
</dbReference>